<protein>
    <submittedName>
        <fullName evidence="2">Uncharacterized protein</fullName>
    </submittedName>
</protein>
<organism evidence="2 3">
    <name type="scientific">Lophiotrema nucula</name>
    <dbReference type="NCBI Taxonomy" id="690887"/>
    <lineage>
        <taxon>Eukaryota</taxon>
        <taxon>Fungi</taxon>
        <taxon>Dikarya</taxon>
        <taxon>Ascomycota</taxon>
        <taxon>Pezizomycotina</taxon>
        <taxon>Dothideomycetes</taxon>
        <taxon>Pleosporomycetidae</taxon>
        <taxon>Pleosporales</taxon>
        <taxon>Lophiotremataceae</taxon>
        <taxon>Lophiotrema</taxon>
    </lineage>
</organism>
<evidence type="ECO:0000256" key="1">
    <source>
        <dbReference type="SAM" id="MobiDB-lite"/>
    </source>
</evidence>
<feature type="compositionally biased region" description="Low complexity" evidence="1">
    <location>
        <begin position="32"/>
        <end position="51"/>
    </location>
</feature>
<evidence type="ECO:0000313" key="3">
    <source>
        <dbReference type="Proteomes" id="UP000799770"/>
    </source>
</evidence>
<dbReference type="Proteomes" id="UP000799770">
    <property type="component" value="Unassembled WGS sequence"/>
</dbReference>
<evidence type="ECO:0000313" key="2">
    <source>
        <dbReference type="EMBL" id="KAF2116408.1"/>
    </source>
</evidence>
<gene>
    <name evidence="2" type="ORF">BDV96DRAFT_52036</name>
</gene>
<proteinExistence type="predicted"/>
<accession>A0A6A5ZDH8</accession>
<keyword evidence="3" id="KW-1185">Reference proteome</keyword>
<feature type="region of interest" description="Disordered" evidence="1">
    <location>
        <begin position="21"/>
        <end position="51"/>
    </location>
</feature>
<name>A0A6A5ZDH8_9PLEO</name>
<reference evidence="2" key="1">
    <citation type="journal article" date="2020" name="Stud. Mycol.">
        <title>101 Dothideomycetes genomes: a test case for predicting lifestyles and emergence of pathogens.</title>
        <authorList>
            <person name="Haridas S."/>
            <person name="Albert R."/>
            <person name="Binder M."/>
            <person name="Bloem J."/>
            <person name="Labutti K."/>
            <person name="Salamov A."/>
            <person name="Andreopoulos B."/>
            <person name="Baker S."/>
            <person name="Barry K."/>
            <person name="Bills G."/>
            <person name="Bluhm B."/>
            <person name="Cannon C."/>
            <person name="Castanera R."/>
            <person name="Culley D."/>
            <person name="Daum C."/>
            <person name="Ezra D."/>
            <person name="Gonzalez J."/>
            <person name="Henrissat B."/>
            <person name="Kuo A."/>
            <person name="Liang C."/>
            <person name="Lipzen A."/>
            <person name="Lutzoni F."/>
            <person name="Magnuson J."/>
            <person name="Mondo S."/>
            <person name="Nolan M."/>
            <person name="Ohm R."/>
            <person name="Pangilinan J."/>
            <person name="Park H.-J."/>
            <person name="Ramirez L."/>
            <person name="Alfaro M."/>
            <person name="Sun H."/>
            <person name="Tritt A."/>
            <person name="Yoshinaga Y."/>
            <person name="Zwiers L.-H."/>
            <person name="Turgeon B."/>
            <person name="Goodwin S."/>
            <person name="Spatafora J."/>
            <person name="Crous P."/>
            <person name="Grigoriev I."/>
        </authorList>
    </citation>
    <scope>NUCLEOTIDE SEQUENCE</scope>
    <source>
        <strain evidence="2">CBS 627.86</strain>
    </source>
</reference>
<sequence length="164" mass="18474">MVGRRTLSNSSIHLTVMTQKLRQTRKPLRYHPSSSHLTSRHPSSSSSSSWSNTSIYTTANNAIINFHHHPPIDCNQQKHVLHDDRQTYQPSSAPRPQILISHNLDPRCTLPRSVVAQAQLSSARQPSQRNTEQSHRDQACCTTLVSRQIPSEEGGYGYLRLTAL</sequence>
<dbReference type="EMBL" id="ML977321">
    <property type="protein sequence ID" value="KAF2116408.1"/>
    <property type="molecule type" value="Genomic_DNA"/>
</dbReference>
<dbReference type="AlphaFoldDB" id="A0A6A5ZDH8"/>